<comment type="similarity">
    <text evidence="1 6 7">Belongs to the peptidase S8 family.</text>
</comment>
<dbReference type="EMBL" id="FMIB01000002">
    <property type="protein sequence ID" value="SCL57443.1"/>
    <property type="molecule type" value="Genomic_DNA"/>
</dbReference>
<dbReference type="InterPro" id="IPR006311">
    <property type="entry name" value="TAT_signal"/>
</dbReference>
<dbReference type="InterPro" id="IPR036852">
    <property type="entry name" value="Peptidase_S8/S53_dom_sf"/>
</dbReference>
<dbReference type="PROSITE" id="PS51318">
    <property type="entry name" value="TAT"/>
    <property type="match status" value="1"/>
</dbReference>
<keyword evidence="3 6" id="KW-0378">Hydrolase</keyword>
<keyword evidence="4 6" id="KW-0720">Serine protease</keyword>
<evidence type="ECO:0000256" key="8">
    <source>
        <dbReference type="SAM" id="SignalP"/>
    </source>
</evidence>
<dbReference type="InterPro" id="IPR015500">
    <property type="entry name" value="Peptidase_S8_subtilisin-rel"/>
</dbReference>
<dbReference type="InterPro" id="IPR000209">
    <property type="entry name" value="Peptidase_S8/S53_dom"/>
</dbReference>
<dbReference type="PANTHER" id="PTHR43806">
    <property type="entry name" value="PEPTIDASE S8"/>
    <property type="match status" value="1"/>
</dbReference>
<evidence type="ECO:0000256" key="4">
    <source>
        <dbReference type="ARBA" id="ARBA00022825"/>
    </source>
</evidence>
<dbReference type="Proteomes" id="UP000198605">
    <property type="component" value="Unassembled WGS sequence"/>
</dbReference>
<organism evidence="11 12">
    <name type="scientific">Micromonospora chersina</name>
    <dbReference type="NCBI Taxonomy" id="47854"/>
    <lineage>
        <taxon>Bacteria</taxon>
        <taxon>Bacillati</taxon>
        <taxon>Actinomycetota</taxon>
        <taxon>Actinomycetes</taxon>
        <taxon>Micromonosporales</taxon>
        <taxon>Micromonosporaceae</taxon>
        <taxon>Micromonospora</taxon>
    </lineage>
</organism>
<gene>
    <name evidence="11" type="ORF">GA0070603_2419</name>
</gene>
<dbReference type="PROSITE" id="PS51892">
    <property type="entry name" value="SUBTILASE"/>
    <property type="match status" value="1"/>
</dbReference>
<evidence type="ECO:0000256" key="5">
    <source>
        <dbReference type="PIRSR" id="PIRSR615500-1"/>
    </source>
</evidence>
<dbReference type="InterPro" id="IPR023827">
    <property type="entry name" value="Peptidase_S8_Asp-AS"/>
</dbReference>
<feature type="active site" description="Charge relay system" evidence="5 6">
    <location>
        <position position="201"/>
    </location>
</feature>
<accession>A0A1C6UUB4</accession>
<feature type="active site" description="Charge relay system" evidence="5 6">
    <location>
        <position position="170"/>
    </location>
</feature>
<evidence type="ECO:0000259" key="9">
    <source>
        <dbReference type="Pfam" id="PF00082"/>
    </source>
</evidence>
<dbReference type="InterPro" id="IPR022398">
    <property type="entry name" value="Peptidase_S8_His-AS"/>
</dbReference>
<dbReference type="FunFam" id="3.40.50.200:FF:000014">
    <property type="entry name" value="Proteinase K"/>
    <property type="match status" value="1"/>
</dbReference>
<dbReference type="InterPro" id="IPR050131">
    <property type="entry name" value="Peptidase_S8_subtilisin-like"/>
</dbReference>
<feature type="signal peptide" evidence="8">
    <location>
        <begin position="1"/>
        <end position="34"/>
    </location>
</feature>
<dbReference type="PROSITE" id="PS00137">
    <property type="entry name" value="SUBTILASE_HIS"/>
    <property type="match status" value="1"/>
</dbReference>
<evidence type="ECO:0000256" key="7">
    <source>
        <dbReference type="RuleBase" id="RU003355"/>
    </source>
</evidence>
<reference evidence="12" key="1">
    <citation type="submission" date="2016-06" db="EMBL/GenBank/DDBJ databases">
        <authorList>
            <person name="Varghese N."/>
            <person name="Submissions Spin"/>
        </authorList>
    </citation>
    <scope>NUCLEOTIDE SEQUENCE [LARGE SCALE GENOMIC DNA]</scope>
    <source>
        <strain evidence="12">DSM 44151</strain>
    </source>
</reference>
<dbReference type="Gene3D" id="3.40.50.200">
    <property type="entry name" value="Peptidase S8/S53 domain"/>
    <property type="match status" value="1"/>
</dbReference>
<dbReference type="AlphaFoldDB" id="A0A1C6UUB4"/>
<name>A0A1C6UUB4_9ACTN</name>
<evidence type="ECO:0000256" key="6">
    <source>
        <dbReference type="PROSITE-ProRule" id="PRU01240"/>
    </source>
</evidence>
<evidence type="ECO:0000259" key="10">
    <source>
        <dbReference type="Pfam" id="PF05922"/>
    </source>
</evidence>
<sequence>MSDVSVPRRRALRAFAVTAAAAALAAAASTPALAAPTGDVRYASAPDAISGSYLVVLKSDTVGAANSLAARTAVPDRAAGLAKRYGGSVGTVWTSALTGYSAKLSPAQARRLAADPAVAYVEQDRVVSAQATQTNPPSWGLDRIDQRSLPLNASYTYPNTASNVRAYIIDTGIRTTHTDFGGRATWGTNTVDTNNTDCNGHGTHVAGTVGGTRYGVAKGVRLIAVKVLNCSGSGSTTGVVSGINWVTSNAVKPAVANMSLGGGVSSSIDNAVTNSVNSGVTYAVAAGNSSANACNYSPARAAAAITVGSTTSSDARSSFSNYGSCVDIFAPGSSIVSAYRTSDTASSTLSGTSMASPHVAGAAALVLGANPSYSPAQVASYLTTNATTGKVTNPGTGSPNRLLFVVN</sequence>
<dbReference type="SUPFAM" id="SSF54897">
    <property type="entry name" value="Protease propeptides/inhibitors"/>
    <property type="match status" value="1"/>
</dbReference>
<evidence type="ECO:0000313" key="11">
    <source>
        <dbReference type="EMBL" id="SCL57443.1"/>
    </source>
</evidence>
<dbReference type="PANTHER" id="PTHR43806:SF11">
    <property type="entry name" value="CEREVISIN-RELATED"/>
    <property type="match status" value="1"/>
</dbReference>
<protein>
    <submittedName>
        <fullName evidence="11">Peptidase inhibitor I9</fullName>
    </submittedName>
</protein>
<dbReference type="STRING" id="47854.GA0070603_2419"/>
<dbReference type="Pfam" id="PF05922">
    <property type="entry name" value="Inhibitor_I9"/>
    <property type="match status" value="1"/>
</dbReference>
<dbReference type="GO" id="GO:0006508">
    <property type="term" value="P:proteolysis"/>
    <property type="evidence" value="ECO:0007669"/>
    <property type="project" value="UniProtKB-KW"/>
</dbReference>
<dbReference type="CDD" id="cd04077">
    <property type="entry name" value="Peptidases_S8_PCSK9_ProteinaseK_like"/>
    <property type="match status" value="1"/>
</dbReference>
<feature type="chain" id="PRO_5008748082" evidence="8">
    <location>
        <begin position="35"/>
        <end position="407"/>
    </location>
</feature>
<proteinExistence type="inferred from homology"/>
<evidence type="ECO:0000256" key="1">
    <source>
        <dbReference type="ARBA" id="ARBA00011073"/>
    </source>
</evidence>
<dbReference type="PROSITE" id="PS00138">
    <property type="entry name" value="SUBTILASE_SER"/>
    <property type="match status" value="1"/>
</dbReference>
<evidence type="ECO:0000256" key="3">
    <source>
        <dbReference type="ARBA" id="ARBA00022801"/>
    </source>
</evidence>
<keyword evidence="8" id="KW-0732">Signal</keyword>
<dbReference type="InterPro" id="IPR010259">
    <property type="entry name" value="S8pro/Inhibitor_I9"/>
</dbReference>
<dbReference type="SUPFAM" id="SSF52743">
    <property type="entry name" value="Subtilisin-like"/>
    <property type="match status" value="1"/>
</dbReference>
<feature type="domain" description="Peptidase S8/S53" evidence="9">
    <location>
        <begin position="168"/>
        <end position="390"/>
    </location>
</feature>
<dbReference type="InterPro" id="IPR034193">
    <property type="entry name" value="PCSK9_ProteinaseK-like"/>
</dbReference>
<dbReference type="Pfam" id="PF00082">
    <property type="entry name" value="Peptidase_S8"/>
    <property type="match status" value="1"/>
</dbReference>
<dbReference type="PROSITE" id="PS00136">
    <property type="entry name" value="SUBTILASE_ASP"/>
    <property type="match status" value="1"/>
</dbReference>
<feature type="active site" description="Charge relay system" evidence="5 6">
    <location>
        <position position="353"/>
    </location>
</feature>
<dbReference type="GO" id="GO:0004252">
    <property type="term" value="F:serine-type endopeptidase activity"/>
    <property type="evidence" value="ECO:0007669"/>
    <property type="project" value="UniProtKB-UniRule"/>
</dbReference>
<dbReference type="Gene3D" id="3.30.70.80">
    <property type="entry name" value="Peptidase S8 propeptide/proteinase inhibitor I9"/>
    <property type="match status" value="1"/>
</dbReference>
<evidence type="ECO:0000313" key="12">
    <source>
        <dbReference type="Proteomes" id="UP000198605"/>
    </source>
</evidence>
<keyword evidence="2 6" id="KW-0645">Protease</keyword>
<feature type="domain" description="Inhibitor I9" evidence="10">
    <location>
        <begin position="53"/>
        <end position="129"/>
    </location>
</feature>
<keyword evidence="12" id="KW-1185">Reference proteome</keyword>
<dbReference type="PRINTS" id="PR00723">
    <property type="entry name" value="SUBTILISIN"/>
</dbReference>
<dbReference type="GO" id="GO:0005615">
    <property type="term" value="C:extracellular space"/>
    <property type="evidence" value="ECO:0007669"/>
    <property type="project" value="TreeGrafter"/>
</dbReference>
<dbReference type="InterPro" id="IPR023828">
    <property type="entry name" value="Peptidase_S8_Ser-AS"/>
</dbReference>
<evidence type="ECO:0000256" key="2">
    <source>
        <dbReference type="ARBA" id="ARBA00022670"/>
    </source>
</evidence>
<dbReference type="OrthoDB" id="9798386at2"/>
<dbReference type="InterPro" id="IPR037045">
    <property type="entry name" value="S8pro/Inhibitor_I9_sf"/>
</dbReference>